<dbReference type="EMBL" id="JAEDAO010000001">
    <property type="protein sequence ID" value="MBK0392813.1"/>
    <property type="molecule type" value="Genomic_DNA"/>
</dbReference>
<evidence type="ECO:0000256" key="1">
    <source>
        <dbReference type="SAM" id="MobiDB-lite"/>
    </source>
</evidence>
<evidence type="ECO:0000313" key="3">
    <source>
        <dbReference type="Proteomes" id="UP000617041"/>
    </source>
</evidence>
<dbReference type="AlphaFoldDB" id="A0A934URL3"/>
<dbReference type="Proteomes" id="UP000617041">
    <property type="component" value="Unassembled WGS sequence"/>
</dbReference>
<feature type="compositionally biased region" description="Low complexity" evidence="1">
    <location>
        <begin position="29"/>
        <end position="43"/>
    </location>
</feature>
<accession>A0A934URL3</accession>
<proteinExistence type="predicted"/>
<feature type="region of interest" description="Disordered" evidence="1">
    <location>
        <begin position="1"/>
        <end position="56"/>
    </location>
</feature>
<comment type="caution">
    <text evidence="2">The sequence shown here is derived from an EMBL/GenBank/DDBJ whole genome shotgun (WGS) entry which is preliminary data.</text>
</comment>
<organism evidence="2 3">
    <name type="scientific">Ramlibacter algicola</name>
    <dbReference type="NCBI Taxonomy" id="2795217"/>
    <lineage>
        <taxon>Bacteria</taxon>
        <taxon>Pseudomonadati</taxon>
        <taxon>Pseudomonadota</taxon>
        <taxon>Betaproteobacteria</taxon>
        <taxon>Burkholderiales</taxon>
        <taxon>Comamonadaceae</taxon>
        <taxon>Ramlibacter</taxon>
    </lineage>
</organism>
<feature type="compositionally biased region" description="Basic and acidic residues" evidence="1">
    <location>
        <begin position="1"/>
        <end position="27"/>
    </location>
</feature>
<keyword evidence="3" id="KW-1185">Reference proteome</keyword>
<protein>
    <submittedName>
        <fullName evidence="2">Uncharacterized protein</fullName>
    </submittedName>
</protein>
<reference evidence="2" key="1">
    <citation type="submission" date="2020-12" db="EMBL/GenBank/DDBJ databases">
        <title>Ramlibacter sp. nov., isolated from a freshwater alga, Cryptomonas.</title>
        <authorList>
            <person name="Kim H.M."/>
            <person name="Jeon C.O."/>
        </authorList>
    </citation>
    <scope>NUCLEOTIDE SEQUENCE</scope>
    <source>
        <strain evidence="2">CrO1</strain>
    </source>
</reference>
<evidence type="ECO:0000313" key="2">
    <source>
        <dbReference type="EMBL" id="MBK0392813.1"/>
    </source>
</evidence>
<sequence length="83" mass="9538">MTRPDFDRLRNMARDDSRPPRDPERKRPAASPGPSRSSQRGGAPIRGRSGYGVESIRPHLRAQIEYQKLWRPTFPPEADEPEE</sequence>
<name>A0A934URL3_9BURK</name>
<gene>
    <name evidence="2" type="ORF">I8E28_09425</name>
</gene>
<dbReference type="RefSeq" id="WP_200787726.1">
    <property type="nucleotide sequence ID" value="NZ_JAEDAO010000001.1"/>
</dbReference>